<dbReference type="InterPro" id="IPR047650">
    <property type="entry name" value="Transpos_IS110"/>
</dbReference>
<accession>A0ABT1S6S1</accession>
<keyword evidence="3" id="KW-1185">Reference proteome</keyword>
<name>A0ABT1S6S1_9FIRM</name>
<dbReference type="Pfam" id="PF02371">
    <property type="entry name" value="Transposase_20"/>
    <property type="match status" value="1"/>
</dbReference>
<dbReference type="Proteomes" id="UP001524478">
    <property type="component" value="Unassembled WGS sequence"/>
</dbReference>
<sequence length="127" mass="14584">MLVLESVRVLREIDRTLNIILAEIGDVRRFKNRKSLVAYAGMDAPLYESGNFKGTQRKISKRGPAILRKIGYEVMKCIKSNKASEDLVYQFMMKKEAEGKPLKVAKIAALNKLLRIYYARIKEVYTV</sequence>
<feature type="domain" description="Transposase IS116/IS110/IS902 C-terminal" evidence="1">
    <location>
        <begin position="16"/>
        <end position="79"/>
    </location>
</feature>
<reference evidence="2 3" key="1">
    <citation type="submission" date="2022-06" db="EMBL/GenBank/DDBJ databases">
        <title>Isolation of gut microbiota from human fecal samples.</title>
        <authorList>
            <person name="Pamer E.G."/>
            <person name="Barat B."/>
            <person name="Waligurski E."/>
            <person name="Medina S."/>
            <person name="Paddock L."/>
            <person name="Mostad J."/>
        </authorList>
    </citation>
    <scope>NUCLEOTIDE SEQUENCE [LARGE SCALE GENOMIC DNA]</scope>
    <source>
        <strain evidence="2 3">DFI.7.95</strain>
    </source>
</reference>
<evidence type="ECO:0000259" key="1">
    <source>
        <dbReference type="Pfam" id="PF02371"/>
    </source>
</evidence>
<organism evidence="2 3">
    <name type="scientific">Tissierella carlieri</name>
    <dbReference type="NCBI Taxonomy" id="689904"/>
    <lineage>
        <taxon>Bacteria</taxon>
        <taxon>Bacillati</taxon>
        <taxon>Bacillota</taxon>
        <taxon>Tissierellia</taxon>
        <taxon>Tissierellales</taxon>
        <taxon>Tissierellaceae</taxon>
        <taxon>Tissierella</taxon>
    </lineage>
</organism>
<dbReference type="PANTHER" id="PTHR33055:SF17">
    <property type="entry name" value="THIRD ORF IN TRANSPOSON ISC1491"/>
    <property type="match status" value="1"/>
</dbReference>
<protein>
    <submittedName>
        <fullName evidence="2">Transposase</fullName>
    </submittedName>
</protein>
<proteinExistence type="predicted"/>
<dbReference type="PANTHER" id="PTHR33055">
    <property type="entry name" value="TRANSPOSASE FOR INSERTION SEQUENCE ELEMENT IS1111A"/>
    <property type="match status" value="1"/>
</dbReference>
<evidence type="ECO:0000313" key="2">
    <source>
        <dbReference type="EMBL" id="MCQ4922156.1"/>
    </source>
</evidence>
<dbReference type="RefSeq" id="WP_256310455.1">
    <property type="nucleotide sequence ID" value="NZ_JANGAC010000002.1"/>
</dbReference>
<gene>
    <name evidence="2" type="ORF">NE686_03610</name>
</gene>
<dbReference type="EMBL" id="JANGAC010000002">
    <property type="protein sequence ID" value="MCQ4922156.1"/>
    <property type="molecule type" value="Genomic_DNA"/>
</dbReference>
<comment type="caution">
    <text evidence="2">The sequence shown here is derived from an EMBL/GenBank/DDBJ whole genome shotgun (WGS) entry which is preliminary data.</text>
</comment>
<dbReference type="InterPro" id="IPR003346">
    <property type="entry name" value="Transposase_20"/>
</dbReference>
<evidence type="ECO:0000313" key="3">
    <source>
        <dbReference type="Proteomes" id="UP001524478"/>
    </source>
</evidence>